<evidence type="ECO:0000256" key="1">
    <source>
        <dbReference type="SAM" id="MobiDB-lite"/>
    </source>
</evidence>
<feature type="compositionally biased region" description="Polar residues" evidence="1">
    <location>
        <begin position="1"/>
        <end position="17"/>
    </location>
</feature>
<name>A0A212F5G0_DANPL</name>
<keyword evidence="3" id="KW-1185">Reference proteome</keyword>
<sequence length="69" mass="7584">MNAQAHSGPMTSPSTSPRGEEPLAVRTSQNTQHGPNTFIRIVNVFATSCLPPSYNTVYPLLLPLLHRHM</sequence>
<dbReference type="KEGG" id="dpl:KGM_215343"/>
<proteinExistence type="predicted"/>
<dbReference type="Proteomes" id="UP000007151">
    <property type="component" value="Unassembled WGS sequence"/>
</dbReference>
<evidence type="ECO:0000313" key="2">
    <source>
        <dbReference type="EMBL" id="OWR48964.1"/>
    </source>
</evidence>
<dbReference type="InParanoid" id="A0A212F5G0"/>
<accession>A0A212F5G0</accession>
<dbReference type="EMBL" id="AGBW02010203">
    <property type="protein sequence ID" value="OWR48964.1"/>
    <property type="molecule type" value="Genomic_DNA"/>
</dbReference>
<reference evidence="2 3" key="1">
    <citation type="journal article" date="2011" name="Cell">
        <title>The monarch butterfly genome yields insights into long-distance migration.</title>
        <authorList>
            <person name="Zhan S."/>
            <person name="Merlin C."/>
            <person name="Boore J.L."/>
            <person name="Reppert S.M."/>
        </authorList>
    </citation>
    <scope>NUCLEOTIDE SEQUENCE [LARGE SCALE GENOMIC DNA]</scope>
    <source>
        <strain evidence="2">F-2</strain>
    </source>
</reference>
<evidence type="ECO:0000313" key="3">
    <source>
        <dbReference type="Proteomes" id="UP000007151"/>
    </source>
</evidence>
<organism evidence="2 3">
    <name type="scientific">Danaus plexippus plexippus</name>
    <dbReference type="NCBI Taxonomy" id="278856"/>
    <lineage>
        <taxon>Eukaryota</taxon>
        <taxon>Metazoa</taxon>
        <taxon>Ecdysozoa</taxon>
        <taxon>Arthropoda</taxon>
        <taxon>Hexapoda</taxon>
        <taxon>Insecta</taxon>
        <taxon>Pterygota</taxon>
        <taxon>Neoptera</taxon>
        <taxon>Endopterygota</taxon>
        <taxon>Lepidoptera</taxon>
        <taxon>Glossata</taxon>
        <taxon>Ditrysia</taxon>
        <taxon>Papilionoidea</taxon>
        <taxon>Nymphalidae</taxon>
        <taxon>Danainae</taxon>
        <taxon>Danaini</taxon>
        <taxon>Danaina</taxon>
        <taxon>Danaus</taxon>
        <taxon>Danaus</taxon>
    </lineage>
</organism>
<feature type="region of interest" description="Disordered" evidence="1">
    <location>
        <begin position="1"/>
        <end position="33"/>
    </location>
</feature>
<comment type="caution">
    <text evidence="2">The sequence shown here is derived from an EMBL/GenBank/DDBJ whole genome shotgun (WGS) entry which is preliminary data.</text>
</comment>
<dbReference type="AlphaFoldDB" id="A0A212F5G0"/>
<protein>
    <submittedName>
        <fullName evidence="2">Uncharacterized protein</fullName>
    </submittedName>
</protein>
<gene>
    <name evidence="2" type="ORF">KGM_215343</name>
</gene>